<dbReference type="EMBL" id="LQOS01000038">
    <property type="protein sequence ID" value="ORV38918.1"/>
    <property type="molecule type" value="Genomic_DNA"/>
</dbReference>
<reference evidence="3" key="3">
    <citation type="submission" date="2020-02" db="EMBL/GenBank/DDBJ databases">
        <authorList>
            <person name="Matsumoto Y."/>
            <person name="Motooka D."/>
            <person name="Nakamura S."/>
        </authorList>
    </citation>
    <scope>NUCLEOTIDE SEQUENCE</scope>
    <source>
        <strain evidence="3">JCM 12405</strain>
    </source>
</reference>
<protein>
    <recommendedName>
        <fullName evidence="2">DUF559 domain-containing protein</fullName>
    </recommendedName>
</protein>
<evidence type="ECO:0000313" key="5">
    <source>
        <dbReference type="Proteomes" id="UP000193564"/>
    </source>
</evidence>
<feature type="region of interest" description="Disordered" evidence="1">
    <location>
        <begin position="281"/>
        <end position="302"/>
    </location>
</feature>
<reference evidence="3 6" key="2">
    <citation type="journal article" date="2019" name="Emerg. Microbes Infect.">
        <title>Comprehensive subspecies identification of 175 nontuberculous mycobacteria species based on 7547 genomic profiles.</title>
        <authorList>
            <person name="Matsumoto Y."/>
            <person name="Kinjo T."/>
            <person name="Motooka D."/>
            <person name="Nabeya D."/>
            <person name="Jung N."/>
            <person name="Uechi K."/>
            <person name="Horii T."/>
            <person name="Iida T."/>
            <person name="Fujita J."/>
            <person name="Nakamura S."/>
        </authorList>
    </citation>
    <scope>NUCLEOTIDE SEQUENCE [LARGE SCALE GENOMIC DNA]</scope>
    <source>
        <strain evidence="3 6">JCM 12405</strain>
    </source>
</reference>
<proteinExistence type="predicted"/>
<dbReference type="InterPro" id="IPR007569">
    <property type="entry name" value="DUF559"/>
</dbReference>
<dbReference type="AlphaFoldDB" id="A0A1X1T3F9"/>
<dbReference type="RefSeq" id="WP_085191923.1">
    <property type="nucleotide sequence ID" value="NZ_AP022605.1"/>
</dbReference>
<dbReference type="OrthoDB" id="3173471at2"/>
<evidence type="ECO:0000313" key="6">
    <source>
        <dbReference type="Proteomes" id="UP000467201"/>
    </source>
</evidence>
<dbReference type="SUPFAM" id="SSF52980">
    <property type="entry name" value="Restriction endonuclease-like"/>
    <property type="match status" value="1"/>
</dbReference>
<evidence type="ECO:0000313" key="3">
    <source>
        <dbReference type="EMBL" id="BBZ09261.1"/>
    </source>
</evidence>
<name>A0A1X1T3F9_9MYCO</name>
<dbReference type="InterPro" id="IPR011335">
    <property type="entry name" value="Restrct_endonuc-II-like"/>
</dbReference>
<reference evidence="4 5" key="1">
    <citation type="submission" date="2016-01" db="EMBL/GenBank/DDBJ databases">
        <title>The new phylogeny of the genus Mycobacterium.</title>
        <authorList>
            <person name="Tarcisio F."/>
            <person name="Conor M."/>
            <person name="Antonella G."/>
            <person name="Elisabetta G."/>
            <person name="Giulia F.S."/>
            <person name="Sara T."/>
            <person name="Anna F."/>
            <person name="Clotilde B."/>
            <person name="Roberto B."/>
            <person name="Veronica D.S."/>
            <person name="Fabio R."/>
            <person name="Monica P."/>
            <person name="Olivier J."/>
            <person name="Enrico T."/>
            <person name="Nicola S."/>
        </authorList>
    </citation>
    <scope>NUCLEOTIDE SEQUENCE [LARGE SCALE GENOMIC DNA]</scope>
    <source>
        <strain evidence="4 5">DSM 44339</strain>
    </source>
</reference>
<feature type="domain" description="DUF559" evidence="2">
    <location>
        <begin position="212"/>
        <end position="261"/>
    </location>
</feature>
<keyword evidence="5" id="KW-1185">Reference proteome</keyword>
<dbReference type="EMBL" id="AP022605">
    <property type="protein sequence ID" value="BBZ09261.1"/>
    <property type="molecule type" value="Genomic_DNA"/>
</dbReference>
<evidence type="ECO:0000256" key="1">
    <source>
        <dbReference type="SAM" id="MobiDB-lite"/>
    </source>
</evidence>
<evidence type="ECO:0000259" key="2">
    <source>
        <dbReference type="Pfam" id="PF04480"/>
    </source>
</evidence>
<dbReference type="Proteomes" id="UP000193564">
    <property type="component" value="Unassembled WGS sequence"/>
</dbReference>
<gene>
    <name evidence="4" type="ORF">AWC01_13790</name>
    <name evidence="3" type="ORF">MDOR_34300</name>
</gene>
<dbReference type="STRING" id="126673.AWC01_13790"/>
<accession>A0A1X1T3F9</accession>
<dbReference type="KEGG" id="mdr:MDOR_34300"/>
<feature type="compositionally biased region" description="Low complexity" evidence="1">
    <location>
        <begin position="284"/>
        <end position="295"/>
    </location>
</feature>
<sequence>MTEVFLGAEALGGGLPRSELRRWYRPIFRGVYIPKNANPTLRDRTFAAWLTSGRAGIVTGVAASAWHGADWVDDHEPIEILVHERRKQAGLLVRMDRVADDEMIISDGVRLATRARTAFDLGRYQKRAVAMGRLDALMRAAPFEPKDVTALIDRYGPVRGVRQLRQLLPLIDPGAESLKESWLRLLLIDDGFPIPQTQIPVTDESGEPFGFVDMGWRDLRLAVEYDGDHHRRSRRVYVNDIRRLEKIRRCGWEVVRVINEDHPGAVLARVREAYKRRAEIDEMPASSRPSAPVRSFGRQAAA</sequence>
<dbReference type="Gene3D" id="3.40.960.10">
    <property type="entry name" value="VSR Endonuclease"/>
    <property type="match status" value="1"/>
</dbReference>
<evidence type="ECO:0000313" key="4">
    <source>
        <dbReference type="EMBL" id="ORV38918.1"/>
    </source>
</evidence>
<organism evidence="4 5">
    <name type="scientific">Mycolicibacterium doricum</name>
    <dbReference type="NCBI Taxonomy" id="126673"/>
    <lineage>
        <taxon>Bacteria</taxon>
        <taxon>Bacillati</taxon>
        <taxon>Actinomycetota</taxon>
        <taxon>Actinomycetes</taxon>
        <taxon>Mycobacteriales</taxon>
        <taxon>Mycobacteriaceae</taxon>
        <taxon>Mycolicibacterium</taxon>
    </lineage>
</organism>
<dbReference type="Pfam" id="PF04480">
    <property type="entry name" value="DUF559"/>
    <property type="match status" value="1"/>
</dbReference>
<dbReference type="Proteomes" id="UP000467201">
    <property type="component" value="Chromosome"/>
</dbReference>